<dbReference type="EMBL" id="JAEHOD010000038">
    <property type="protein sequence ID" value="KAG2440477.1"/>
    <property type="molecule type" value="Genomic_DNA"/>
</dbReference>
<reference evidence="1" key="1">
    <citation type="journal article" date="2020" name="bioRxiv">
        <title>Comparative genomics of Chlamydomonas.</title>
        <authorList>
            <person name="Craig R.J."/>
            <person name="Hasan A.R."/>
            <person name="Ness R.W."/>
            <person name="Keightley P.D."/>
        </authorList>
    </citation>
    <scope>NUCLEOTIDE SEQUENCE</scope>
    <source>
        <strain evidence="1">CCAP 11/173</strain>
    </source>
</reference>
<accession>A0A835TB83</accession>
<protein>
    <submittedName>
        <fullName evidence="1">Uncharacterized protein</fullName>
    </submittedName>
</protein>
<evidence type="ECO:0000313" key="2">
    <source>
        <dbReference type="Proteomes" id="UP000613740"/>
    </source>
</evidence>
<proteinExistence type="predicted"/>
<name>A0A835TB83_9CHLO</name>
<dbReference type="AlphaFoldDB" id="A0A835TB83"/>
<sequence length="97" mass="9713">MASTATLKDVRKLADEVSALGLPQQDIEPRTLLRPADMRRRGVLPAAAAAAAAGSAAIASESGGFGGNAAYAARLDAVAPSGQSLGRLAAQLRQSLG</sequence>
<gene>
    <name evidence="1" type="ORF">HYH02_010357</name>
</gene>
<comment type="caution">
    <text evidence="1">The sequence shown here is derived from an EMBL/GenBank/DDBJ whole genome shotgun (WGS) entry which is preliminary data.</text>
</comment>
<organism evidence="1 2">
    <name type="scientific">Chlamydomonas schloesseri</name>
    <dbReference type="NCBI Taxonomy" id="2026947"/>
    <lineage>
        <taxon>Eukaryota</taxon>
        <taxon>Viridiplantae</taxon>
        <taxon>Chlorophyta</taxon>
        <taxon>core chlorophytes</taxon>
        <taxon>Chlorophyceae</taxon>
        <taxon>CS clade</taxon>
        <taxon>Chlamydomonadales</taxon>
        <taxon>Chlamydomonadaceae</taxon>
        <taxon>Chlamydomonas</taxon>
    </lineage>
</organism>
<dbReference type="Proteomes" id="UP000613740">
    <property type="component" value="Unassembled WGS sequence"/>
</dbReference>
<keyword evidence="2" id="KW-1185">Reference proteome</keyword>
<dbReference type="OrthoDB" id="10561380at2759"/>
<evidence type="ECO:0000313" key="1">
    <source>
        <dbReference type="EMBL" id="KAG2440477.1"/>
    </source>
</evidence>